<comment type="subcellular location">
    <subcellularLocation>
        <location evidence="1">Cytoplasm</location>
    </subcellularLocation>
</comment>
<organism evidence="13 14">
    <name type="scientific">Actinomadura yumaensis</name>
    <dbReference type="NCBI Taxonomy" id="111807"/>
    <lineage>
        <taxon>Bacteria</taxon>
        <taxon>Bacillati</taxon>
        <taxon>Actinomycetota</taxon>
        <taxon>Actinomycetes</taxon>
        <taxon>Streptosporangiales</taxon>
        <taxon>Thermomonosporaceae</taxon>
        <taxon>Actinomadura</taxon>
    </lineage>
</organism>
<name>A0ABW2CCK4_9ACTN</name>
<evidence type="ECO:0000256" key="5">
    <source>
        <dbReference type="ARBA" id="ARBA00022490"/>
    </source>
</evidence>
<protein>
    <recommendedName>
        <fullName evidence="4">Protein-L-isoaspartate O-methyltransferase</fullName>
        <ecNumber evidence="3">2.1.1.77</ecNumber>
    </recommendedName>
    <alternativeName>
        <fullName evidence="11">L-isoaspartyl protein carboxyl methyltransferase</fullName>
    </alternativeName>
    <alternativeName>
        <fullName evidence="9">Protein L-isoaspartyl methyltransferase</fullName>
    </alternativeName>
    <alternativeName>
        <fullName evidence="10">Protein-beta-aspartate methyltransferase</fullName>
    </alternativeName>
</protein>
<dbReference type="Proteomes" id="UP001596380">
    <property type="component" value="Unassembled WGS sequence"/>
</dbReference>
<dbReference type="EC" id="2.1.1.77" evidence="3"/>
<evidence type="ECO:0000256" key="1">
    <source>
        <dbReference type="ARBA" id="ARBA00004496"/>
    </source>
</evidence>
<evidence type="ECO:0000256" key="4">
    <source>
        <dbReference type="ARBA" id="ARBA00013346"/>
    </source>
</evidence>
<dbReference type="RefSeq" id="WP_378063083.1">
    <property type="nucleotide sequence ID" value="NZ_JBHSXS010000002.1"/>
</dbReference>
<accession>A0ABW2CCK4</accession>
<evidence type="ECO:0000256" key="2">
    <source>
        <dbReference type="ARBA" id="ARBA00005369"/>
    </source>
</evidence>
<evidence type="ECO:0000256" key="10">
    <source>
        <dbReference type="ARBA" id="ARBA00031323"/>
    </source>
</evidence>
<dbReference type="EMBL" id="JBHSXS010000002">
    <property type="protein sequence ID" value="MFC6879262.1"/>
    <property type="molecule type" value="Genomic_DNA"/>
</dbReference>
<dbReference type="PANTHER" id="PTHR11579:SF0">
    <property type="entry name" value="PROTEIN-L-ISOASPARTATE(D-ASPARTATE) O-METHYLTRANSFERASE"/>
    <property type="match status" value="1"/>
</dbReference>
<evidence type="ECO:0000256" key="11">
    <source>
        <dbReference type="ARBA" id="ARBA00031350"/>
    </source>
</evidence>
<keyword evidence="6" id="KW-0489">Methyltransferase</keyword>
<proteinExistence type="inferred from homology"/>
<keyword evidence="7" id="KW-0808">Transferase</keyword>
<sequence length="178" mass="18669">MIPPGRNHRPVTPDRPGTSPAPQPEPPALKHHHEPAPGAEAHSWRPSLRPQRSQKTDLRNEQEPGGLPVPGPFRHCEAGTFVRAPGTGWTAALLTEFGAGILSVEVDPAVADQAAANLKAAGHAPRLVVGDGAAGWPPGAPYDRVHATAAVARVPYPWVEQTRLRGGSDEAGFVGGDD</sequence>
<dbReference type="InterPro" id="IPR000682">
    <property type="entry name" value="PCMT"/>
</dbReference>
<evidence type="ECO:0000256" key="12">
    <source>
        <dbReference type="SAM" id="MobiDB-lite"/>
    </source>
</evidence>
<evidence type="ECO:0000256" key="9">
    <source>
        <dbReference type="ARBA" id="ARBA00030757"/>
    </source>
</evidence>
<evidence type="ECO:0000256" key="6">
    <source>
        <dbReference type="ARBA" id="ARBA00022603"/>
    </source>
</evidence>
<evidence type="ECO:0000256" key="8">
    <source>
        <dbReference type="ARBA" id="ARBA00022691"/>
    </source>
</evidence>
<evidence type="ECO:0000256" key="3">
    <source>
        <dbReference type="ARBA" id="ARBA00011890"/>
    </source>
</evidence>
<dbReference type="PANTHER" id="PTHR11579">
    <property type="entry name" value="PROTEIN-L-ISOASPARTATE O-METHYLTRANSFERASE"/>
    <property type="match status" value="1"/>
</dbReference>
<gene>
    <name evidence="13" type="ORF">ACFQKB_05735</name>
</gene>
<keyword evidence="8" id="KW-0949">S-adenosyl-L-methionine</keyword>
<evidence type="ECO:0000313" key="13">
    <source>
        <dbReference type="EMBL" id="MFC6879262.1"/>
    </source>
</evidence>
<reference evidence="14" key="1">
    <citation type="journal article" date="2019" name="Int. J. Syst. Evol. Microbiol.">
        <title>The Global Catalogue of Microorganisms (GCM) 10K type strain sequencing project: providing services to taxonomists for standard genome sequencing and annotation.</title>
        <authorList>
            <consortium name="The Broad Institute Genomics Platform"/>
            <consortium name="The Broad Institute Genome Sequencing Center for Infectious Disease"/>
            <person name="Wu L."/>
            <person name="Ma J."/>
        </authorList>
    </citation>
    <scope>NUCLEOTIDE SEQUENCE [LARGE SCALE GENOMIC DNA]</scope>
    <source>
        <strain evidence="14">JCM 3369</strain>
    </source>
</reference>
<evidence type="ECO:0000313" key="14">
    <source>
        <dbReference type="Proteomes" id="UP001596380"/>
    </source>
</evidence>
<keyword evidence="5" id="KW-0963">Cytoplasm</keyword>
<keyword evidence="14" id="KW-1185">Reference proteome</keyword>
<evidence type="ECO:0000256" key="7">
    <source>
        <dbReference type="ARBA" id="ARBA00022679"/>
    </source>
</evidence>
<comment type="caution">
    <text evidence="13">The sequence shown here is derived from an EMBL/GenBank/DDBJ whole genome shotgun (WGS) entry which is preliminary data.</text>
</comment>
<comment type="similarity">
    <text evidence="2">Belongs to the methyltransferase superfamily. L-isoaspartyl/D-aspartyl protein methyltransferase family.</text>
</comment>
<dbReference type="SUPFAM" id="SSF53335">
    <property type="entry name" value="S-adenosyl-L-methionine-dependent methyltransferases"/>
    <property type="match status" value="1"/>
</dbReference>
<dbReference type="Pfam" id="PF01135">
    <property type="entry name" value="PCMT"/>
    <property type="match status" value="1"/>
</dbReference>
<dbReference type="Gene3D" id="3.40.50.150">
    <property type="entry name" value="Vaccinia Virus protein VP39"/>
    <property type="match status" value="1"/>
</dbReference>
<dbReference type="InterPro" id="IPR029063">
    <property type="entry name" value="SAM-dependent_MTases_sf"/>
</dbReference>
<feature type="region of interest" description="Disordered" evidence="12">
    <location>
        <begin position="1"/>
        <end position="73"/>
    </location>
</feature>